<evidence type="ECO:0000256" key="3">
    <source>
        <dbReference type="ARBA" id="ARBA00004343"/>
    </source>
</evidence>
<sequence>MPMLLKKLFYPIFILFFSTYCKQSFSNENYLFCTKIDGVDVTSNWVRFKDGNYKTVSGYWIKPNIFKSDETINNLKKDCSRVFSNTNPNQINVSIKNRNLSWQHTIIDSDDNSITDITKMSSLNYKDVLDYRFLLALAYISRFAYRTESAQQEANSYDLDSIFNRTGYKIIPYSVFKTKKANIHSVAFINHTDKVIILGYKGTSNQIDREIDTLLMGSNLFKFQKFKQAIDEALQIHKDTVKLVKNIFPNYKEYKFVLTGHSLGGFYASIVAANKGLPARVFSSPATHFNSGSLFNFFNIFKKFQFDNVINFVRYSDPVNAFSGRHVENRIYFYESNQINILQNHSLTAFINEVFEKKVPPYYYDLKPTYSKVKMPSDSSYFGLKKLISYKGYSSPNMFTNIREKYINLCEKDFNVREEQDDYLIIDVPNQSRIDNKSTCP</sequence>
<dbReference type="EC" id="3.1.1.3" evidence="5"/>
<dbReference type="GO" id="GO:0004806">
    <property type="term" value="F:triacylglycerol lipase activity"/>
    <property type="evidence" value="ECO:0007669"/>
    <property type="project" value="UniProtKB-EC"/>
</dbReference>
<evidence type="ECO:0000256" key="2">
    <source>
        <dbReference type="ARBA" id="ARBA00004270"/>
    </source>
</evidence>
<dbReference type="Proteomes" id="UP000442694">
    <property type="component" value="Unassembled WGS sequence"/>
</dbReference>
<reference evidence="19 20" key="1">
    <citation type="submission" date="2019-10" db="EMBL/GenBank/DDBJ databases">
        <title>New genus of Silvanigrellaceae.</title>
        <authorList>
            <person name="Pitt A."/>
            <person name="Hahn M.W."/>
        </authorList>
    </citation>
    <scope>NUCLEOTIDE SEQUENCE [LARGE SCALE GENOMIC DNA]</scope>
    <source>
        <strain evidence="19 20">33A1-SZDP</strain>
    </source>
</reference>
<dbReference type="PANTHER" id="PTHR47175">
    <property type="entry name" value="LIPASE ATG15-RELATED"/>
    <property type="match status" value="1"/>
</dbReference>
<comment type="subunit">
    <text evidence="4">Binds to both phosphatidylinositol (PI) and phosphatidylinositol 3,5-bisphosphate (PIP2).</text>
</comment>
<comment type="catalytic activity">
    <reaction evidence="1">
        <text>a triacylglycerol + H2O = a diacylglycerol + a fatty acid + H(+)</text>
        <dbReference type="Rhea" id="RHEA:12044"/>
        <dbReference type="ChEBI" id="CHEBI:15377"/>
        <dbReference type="ChEBI" id="CHEBI:15378"/>
        <dbReference type="ChEBI" id="CHEBI:17855"/>
        <dbReference type="ChEBI" id="CHEBI:18035"/>
        <dbReference type="ChEBI" id="CHEBI:28868"/>
        <dbReference type="EC" id="3.1.1.3"/>
    </reaction>
</comment>
<comment type="subcellular location">
    <subcellularLocation>
        <location evidence="3">Endosome</location>
        <location evidence="3">Multivesicular body membrane</location>
        <topology evidence="3">Single-pass type II membrane protein</topology>
    </subcellularLocation>
    <subcellularLocation>
        <location evidence="2">Prevacuolar compartment membrane</location>
        <topology evidence="2">Single-pass type II membrane protein</topology>
    </subcellularLocation>
</comment>
<comment type="function">
    <text evidence="16">Lipase which is essential for lysis of subvacuolar cytoplasm to vacuole targeted bodies and intravacuolar autophagic bodies. Involved in the lysis of intravacuolar multivesicular body (MVB) vesicles. The intravacuolar membrane disintegration by ATG15 is critical to life span extension.</text>
</comment>
<evidence type="ECO:0000256" key="12">
    <source>
        <dbReference type="ARBA" id="ARBA00023006"/>
    </source>
</evidence>
<name>A0A833JFE9_9BACT</name>
<evidence type="ECO:0000313" key="19">
    <source>
        <dbReference type="EMBL" id="KAB8033675.1"/>
    </source>
</evidence>
<keyword evidence="8" id="KW-0378">Hydrolase</keyword>
<evidence type="ECO:0000256" key="4">
    <source>
        <dbReference type="ARBA" id="ARBA00011137"/>
    </source>
</evidence>
<dbReference type="InterPro" id="IPR002921">
    <property type="entry name" value="Fungal_lipase-type"/>
</dbReference>
<dbReference type="GO" id="GO:0006660">
    <property type="term" value="P:phosphatidylserine catabolic process"/>
    <property type="evidence" value="ECO:0007669"/>
    <property type="project" value="TreeGrafter"/>
</dbReference>
<evidence type="ECO:0000313" key="20">
    <source>
        <dbReference type="Proteomes" id="UP000442694"/>
    </source>
</evidence>
<evidence type="ECO:0000256" key="16">
    <source>
        <dbReference type="ARBA" id="ARBA00024663"/>
    </source>
</evidence>
<dbReference type="RefSeq" id="WP_152211761.1">
    <property type="nucleotide sequence ID" value="NZ_WFLN01000004.1"/>
</dbReference>
<evidence type="ECO:0000256" key="14">
    <source>
        <dbReference type="ARBA" id="ARBA00023136"/>
    </source>
</evidence>
<evidence type="ECO:0000256" key="10">
    <source>
        <dbReference type="ARBA" id="ARBA00022968"/>
    </source>
</evidence>
<keyword evidence="9" id="KW-0442">Lipid degradation</keyword>
<evidence type="ECO:0000256" key="13">
    <source>
        <dbReference type="ARBA" id="ARBA00023098"/>
    </source>
</evidence>
<keyword evidence="6" id="KW-0812">Transmembrane</keyword>
<dbReference type="PANTHER" id="PTHR47175:SF2">
    <property type="entry name" value="LIPASE ATG15-RELATED"/>
    <property type="match status" value="1"/>
</dbReference>
<evidence type="ECO:0000256" key="8">
    <source>
        <dbReference type="ARBA" id="ARBA00022801"/>
    </source>
</evidence>
<keyword evidence="12" id="KW-0072">Autophagy</keyword>
<dbReference type="SUPFAM" id="SSF53474">
    <property type="entry name" value="alpha/beta-Hydrolases"/>
    <property type="match status" value="1"/>
</dbReference>
<keyword evidence="11" id="KW-1133">Transmembrane helix</keyword>
<evidence type="ECO:0000256" key="7">
    <source>
        <dbReference type="ARBA" id="ARBA00022753"/>
    </source>
</evidence>
<dbReference type="InterPro" id="IPR050805">
    <property type="entry name" value="ATG15_Lipase"/>
</dbReference>
<evidence type="ECO:0000256" key="9">
    <source>
        <dbReference type="ARBA" id="ARBA00022963"/>
    </source>
</evidence>
<feature type="domain" description="Fungal lipase-type" evidence="18">
    <location>
        <begin position="235"/>
        <end position="273"/>
    </location>
</feature>
<dbReference type="Gene3D" id="3.40.50.1820">
    <property type="entry name" value="alpha/beta hydrolase"/>
    <property type="match status" value="1"/>
</dbReference>
<proteinExistence type="predicted"/>
<organism evidence="19 20">
    <name type="scientific">Fluviispira multicolorata</name>
    <dbReference type="NCBI Taxonomy" id="2654512"/>
    <lineage>
        <taxon>Bacteria</taxon>
        <taxon>Pseudomonadati</taxon>
        <taxon>Bdellovibrionota</taxon>
        <taxon>Oligoflexia</taxon>
        <taxon>Silvanigrellales</taxon>
        <taxon>Silvanigrellaceae</taxon>
        <taxon>Fluviispira</taxon>
    </lineage>
</organism>
<dbReference type="EMBL" id="WFLN01000004">
    <property type="protein sequence ID" value="KAB8033675.1"/>
    <property type="molecule type" value="Genomic_DNA"/>
</dbReference>
<dbReference type="GO" id="GO:0005775">
    <property type="term" value="C:vacuolar lumen"/>
    <property type="evidence" value="ECO:0007669"/>
    <property type="project" value="TreeGrafter"/>
</dbReference>
<evidence type="ECO:0000256" key="6">
    <source>
        <dbReference type="ARBA" id="ARBA00022692"/>
    </source>
</evidence>
<protein>
    <recommendedName>
        <fullName evidence="5">triacylglycerol lipase</fullName>
        <ecNumber evidence="5">3.1.1.3</ecNumber>
    </recommendedName>
    <alternativeName>
        <fullName evidence="17">Autophagy-related protein 15</fullName>
    </alternativeName>
</protein>
<accession>A0A833JFE9</accession>
<evidence type="ECO:0000256" key="11">
    <source>
        <dbReference type="ARBA" id="ARBA00022989"/>
    </source>
</evidence>
<evidence type="ECO:0000256" key="17">
    <source>
        <dbReference type="ARBA" id="ARBA00029828"/>
    </source>
</evidence>
<keyword evidence="14" id="KW-0472">Membrane</keyword>
<keyword evidence="15" id="KW-0325">Glycoprotein</keyword>
<gene>
    <name evidence="19" type="ORF">GCL57_02920</name>
</gene>
<dbReference type="AlphaFoldDB" id="A0A833JFE9"/>
<dbReference type="GO" id="GO:0046461">
    <property type="term" value="P:neutral lipid catabolic process"/>
    <property type="evidence" value="ECO:0007669"/>
    <property type="project" value="TreeGrafter"/>
</dbReference>
<dbReference type="InterPro" id="IPR029058">
    <property type="entry name" value="AB_hydrolase_fold"/>
</dbReference>
<dbReference type="Pfam" id="PF01764">
    <property type="entry name" value="Lipase_3"/>
    <property type="match status" value="1"/>
</dbReference>
<evidence type="ECO:0000259" key="18">
    <source>
        <dbReference type="Pfam" id="PF01764"/>
    </source>
</evidence>
<evidence type="ECO:0000256" key="1">
    <source>
        <dbReference type="ARBA" id="ARBA00001024"/>
    </source>
</evidence>
<evidence type="ECO:0000256" key="5">
    <source>
        <dbReference type="ARBA" id="ARBA00013279"/>
    </source>
</evidence>
<keyword evidence="7" id="KW-0967">Endosome</keyword>
<keyword evidence="10" id="KW-0735">Signal-anchor</keyword>
<dbReference type="GO" id="GO:0016020">
    <property type="term" value="C:membrane"/>
    <property type="evidence" value="ECO:0007669"/>
    <property type="project" value="TreeGrafter"/>
</dbReference>
<keyword evidence="13" id="KW-0443">Lipid metabolism</keyword>
<comment type="caution">
    <text evidence="19">The sequence shown here is derived from an EMBL/GenBank/DDBJ whole genome shotgun (WGS) entry which is preliminary data.</text>
</comment>
<evidence type="ECO:0000256" key="15">
    <source>
        <dbReference type="ARBA" id="ARBA00023180"/>
    </source>
</evidence>
<dbReference type="GO" id="GO:0034496">
    <property type="term" value="P:multivesicular body membrane disassembly"/>
    <property type="evidence" value="ECO:0007669"/>
    <property type="project" value="TreeGrafter"/>
</dbReference>
<keyword evidence="20" id="KW-1185">Reference proteome</keyword>
<dbReference type="GO" id="GO:0004620">
    <property type="term" value="F:phospholipase activity"/>
    <property type="evidence" value="ECO:0007669"/>
    <property type="project" value="TreeGrafter"/>
</dbReference>